<dbReference type="AlphaFoldDB" id="A0A5J5ALD8"/>
<proteinExistence type="predicted"/>
<evidence type="ECO:0000313" key="3">
    <source>
        <dbReference type="Proteomes" id="UP000325577"/>
    </source>
</evidence>
<gene>
    <name evidence="2" type="ORF">F0562_005773</name>
</gene>
<reference evidence="2 3" key="1">
    <citation type="submission" date="2019-09" db="EMBL/GenBank/DDBJ databases">
        <title>A chromosome-level genome assembly of the Chinese tupelo Nyssa sinensis.</title>
        <authorList>
            <person name="Yang X."/>
            <person name="Kang M."/>
            <person name="Yang Y."/>
            <person name="Xiong H."/>
            <person name="Wang M."/>
            <person name="Zhang Z."/>
            <person name="Wang Z."/>
            <person name="Wu H."/>
            <person name="Ma T."/>
            <person name="Liu J."/>
            <person name="Xi Z."/>
        </authorList>
    </citation>
    <scope>NUCLEOTIDE SEQUENCE [LARGE SCALE GENOMIC DNA]</scope>
    <source>
        <strain evidence="2">J267</strain>
        <tissue evidence="2">Leaf</tissue>
    </source>
</reference>
<evidence type="ECO:0000256" key="1">
    <source>
        <dbReference type="SAM" id="MobiDB-lite"/>
    </source>
</evidence>
<sequence>MSGESLPSNEKGGNASGEIRPINVFASGTGVSSRDPSHFDLPLPWIKDDGDLAAFITKYQDTFLEDVIINLGGKESSSVPCSREGRVRDKANVRPLPCEYSEAKLSHAFAIKDRDCSSLLDSSRQVVEGPTIDILEPGLFGIPSKSREYSPGYSLDKEETFFEKDNVVGLVWKRDALKVSLREKKLEHVASCNALVSRVQGEYQDQVFRFQEEAYRMGYEDAQAGRPLTFPLVEVEVVAVEKEAKEQVPLVEEPRPSSDLAIDATVVPEQETITVGIGTEPTFHSIEGG</sequence>
<dbReference type="EMBL" id="CM018043">
    <property type="protein sequence ID" value="KAA8531064.1"/>
    <property type="molecule type" value="Genomic_DNA"/>
</dbReference>
<accession>A0A5J5ALD8</accession>
<evidence type="ECO:0000313" key="2">
    <source>
        <dbReference type="EMBL" id="KAA8531064.1"/>
    </source>
</evidence>
<protein>
    <submittedName>
        <fullName evidence="2">Uncharacterized protein</fullName>
    </submittedName>
</protein>
<organism evidence="2 3">
    <name type="scientific">Nyssa sinensis</name>
    <dbReference type="NCBI Taxonomy" id="561372"/>
    <lineage>
        <taxon>Eukaryota</taxon>
        <taxon>Viridiplantae</taxon>
        <taxon>Streptophyta</taxon>
        <taxon>Embryophyta</taxon>
        <taxon>Tracheophyta</taxon>
        <taxon>Spermatophyta</taxon>
        <taxon>Magnoliopsida</taxon>
        <taxon>eudicotyledons</taxon>
        <taxon>Gunneridae</taxon>
        <taxon>Pentapetalae</taxon>
        <taxon>asterids</taxon>
        <taxon>Cornales</taxon>
        <taxon>Nyssaceae</taxon>
        <taxon>Nyssa</taxon>
    </lineage>
</organism>
<feature type="region of interest" description="Disordered" evidence="1">
    <location>
        <begin position="1"/>
        <end position="20"/>
    </location>
</feature>
<name>A0A5J5ALD8_9ASTE</name>
<dbReference type="Proteomes" id="UP000325577">
    <property type="component" value="Linkage Group LG2"/>
</dbReference>
<keyword evidence="3" id="KW-1185">Reference proteome</keyword>